<gene>
    <name evidence="3" type="ORF">DES41_111172</name>
</gene>
<feature type="region of interest" description="Disordered" evidence="1">
    <location>
        <begin position="1"/>
        <end position="21"/>
    </location>
</feature>
<dbReference type="EMBL" id="QPJK01000011">
    <property type="protein sequence ID" value="RCW66214.1"/>
    <property type="molecule type" value="Genomic_DNA"/>
</dbReference>
<feature type="transmembrane region" description="Helical" evidence="2">
    <location>
        <begin position="30"/>
        <end position="52"/>
    </location>
</feature>
<feature type="transmembrane region" description="Helical" evidence="2">
    <location>
        <begin position="116"/>
        <end position="135"/>
    </location>
</feature>
<evidence type="ECO:0000313" key="3">
    <source>
        <dbReference type="EMBL" id="RCW66214.1"/>
    </source>
</evidence>
<reference evidence="3 4" key="1">
    <citation type="submission" date="2018-07" db="EMBL/GenBank/DDBJ databases">
        <title>Genomic Encyclopedia of Type Strains, Phase IV (KMG-IV): sequencing the most valuable type-strain genomes for metagenomic binning, comparative biology and taxonomic classification.</title>
        <authorList>
            <person name="Goeker M."/>
        </authorList>
    </citation>
    <scope>NUCLEOTIDE SEQUENCE [LARGE SCALE GENOMIC DNA]</scope>
    <source>
        <strain evidence="3 4">DSM 21634</strain>
    </source>
</reference>
<evidence type="ECO:0000256" key="1">
    <source>
        <dbReference type="SAM" id="MobiDB-lite"/>
    </source>
</evidence>
<comment type="caution">
    <text evidence="3">The sequence shown here is derived from an EMBL/GenBank/DDBJ whole genome shotgun (WGS) entry which is preliminary data.</text>
</comment>
<keyword evidence="2" id="KW-0812">Transmembrane</keyword>
<feature type="transmembrane region" description="Helical" evidence="2">
    <location>
        <begin position="72"/>
        <end position="95"/>
    </location>
</feature>
<keyword evidence="2" id="KW-0472">Membrane</keyword>
<evidence type="ECO:0000313" key="4">
    <source>
        <dbReference type="Proteomes" id="UP000252884"/>
    </source>
</evidence>
<keyword evidence="4" id="KW-1185">Reference proteome</keyword>
<proteinExistence type="predicted"/>
<dbReference type="AlphaFoldDB" id="A0A368XJK6"/>
<dbReference type="RefSeq" id="WP_147283006.1">
    <property type="nucleotide sequence ID" value="NZ_QPJK01000011.1"/>
</dbReference>
<name>A0A368XJK6_9BURK</name>
<keyword evidence="2" id="KW-1133">Transmembrane helix</keyword>
<organism evidence="3 4">
    <name type="scientific">Pseudorhodoferax soli</name>
    <dbReference type="NCBI Taxonomy" id="545864"/>
    <lineage>
        <taxon>Bacteria</taxon>
        <taxon>Pseudomonadati</taxon>
        <taxon>Pseudomonadota</taxon>
        <taxon>Betaproteobacteria</taxon>
        <taxon>Burkholderiales</taxon>
        <taxon>Comamonadaceae</taxon>
    </lineage>
</organism>
<sequence>MKREPDRTNPLEGRPQAPRRGRRWGRWGRWAAWFALAALIGLVCVAVEVVVLQQPIDGLESAVETARRWRRIGVVLQTLGAGVVLWRWPAIARWCGRRGIVRQDEVPVLQAARTKVAVLLAAYLVLAGVGPAELLRQLGQIF</sequence>
<protein>
    <submittedName>
        <fullName evidence="3">Uncharacterized protein</fullName>
    </submittedName>
</protein>
<dbReference type="Proteomes" id="UP000252884">
    <property type="component" value="Unassembled WGS sequence"/>
</dbReference>
<evidence type="ECO:0000256" key="2">
    <source>
        <dbReference type="SAM" id="Phobius"/>
    </source>
</evidence>
<accession>A0A368XJK6</accession>